<dbReference type="GeneID" id="93303827"/>
<evidence type="ECO:0000256" key="2">
    <source>
        <dbReference type="ARBA" id="ARBA00022801"/>
    </source>
</evidence>
<dbReference type="AlphaFoldDB" id="A0A1E3ASZ7"/>
<name>A0A1E3ASZ7_9FIRM</name>
<reference evidence="5 6" key="1">
    <citation type="submission" date="2016-07" db="EMBL/GenBank/DDBJ databases">
        <title>Characterization of isolates of Eisenbergiella tayi derived from blood cultures, using whole genome sequencing.</title>
        <authorList>
            <person name="Burdz T."/>
            <person name="Wiebe D."/>
            <person name="Huynh C."/>
            <person name="Bernard K."/>
        </authorList>
    </citation>
    <scope>NUCLEOTIDE SEQUENCE [LARGE SCALE GENOMIC DNA]</scope>
    <source>
        <strain evidence="5 6">NML 120489</strain>
    </source>
</reference>
<dbReference type="InterPro" id="IPR002018">
    <property type="entry name" value="CarbesteraseB"/>
</dbReference>
<keyword evidence="2 3" id="KW-0378">Hydrolase</keyword>
<gene>
    <name evidence="5" type="primary">pnbA_3</name>
    <name evidence="5" type="ORF">BEH84_02432</name>
</gene>
<dbReference type="InterPro" id="IPR029058">
    <property type="entry name" value="AB_hydrolase_fold"/>
</dbReference>
<dbReference type="PROSITE" id="PS00122">
    <property type="entry name" value="CARBOXYLESTERASE_B_1"/>
    <property type="match status" value="1"/>
</dbReference>
<dbReference type="SUPFAM" id="SSF53474">
    <property type="entry name" value="alpha/beta-Hydrolases"/>
    <property type="match status" value="1"/>
</dbReference>
<evidence type="ECO:0000313" key="6">
    <source>
        <dbReference type="Proteomes" id="UP000095003"/>
    </source>
</evidence>
<evidence type="ECO:0000256" key="1">
    <source>
        <dbReference type="ARBA" id="ARBA00005964"/>
    </source>
</evidence>
<dbReference type="RefSeq" id="WP_069157010.1">
    <property type="nucleotide sequence ID" value="NZ_JBKXXQ010000009.1"/>
</dbReference>
<sequence length="506" mass="57474">MNFYCDMDAPVVATDKGKLRGYLFNDIYQFKGIPYAKAKRFGVPEETEAFDGIKDMFHYGNVCPLMFPDSAEGDIMSPHRVWFQNEDCLNLNIWTPSLKKGEDLPVVVWLHGGGFFSGSSIEQYAYDGENMSRKGNVVVVTVNHRLNVLGYLDLRGFGEKYERSCNAGNLDLIAALKWIHKNISGFGGNPENVTIFGQSGGGGKVITLMQMPEADGLFHKALIMSGILGEILSDKNRDTKPVISKTMENLGIKEVDELETVPYPELVKAYLSAYRELVSEKGIPFFGPIQNRDYYGDPMKVGFTENAKKIPVMIGSVYAEFFHSKYKDEKVPDDKMEKVIKKKFGNEAGDRLIQAFRKAYPEKMLCDIYSADSSAFRYETKKWVAKSADERYADTYSYLFTLEFPFNGGTPAWHCSDIPFFFHNIEKVPVVNVEGVSERLCEQIFEAFMSFVHTGIPSSKLLPEWKKCSKTDEVTMIFDKECEVRHNFDTEFIQQHYDMKVSPLSL</sequence>
<dbReference type="EMBL" id="MCGI01000002">
    <property type="protein sequence ID" value="ODM11817.1"/>
    <property type="molecule type" value="Genomic_DNA"/>
</dbReference>
<accession>A0A1E3ASZ7</accession>
<dbReference type="InterPro" id="IPR050309">
    <property type="entry name" value="Type-B_Carboxylest/Lipase"/>
</dbReference>
<dbReference type="Gene3D" id="3.40.50.1820">
    <property type="entry name" value="alpha/beta hydrolase"/>
    <property type="match status" value="1"/>
</dbReference>
<dbReference type="GO" id="GO:0016787">
    <property type="term" value="F:hydrolase activity"/>
    <property type="evidence" value="ECO:0007669"/>
    <property type="project" value="UniProtKB-KW"/>
</dbReference>
<organism evidence="5 6">
    <name type="scientific">Eisenbergiella tayi</name>
    <dbReference type="NCBI Taxonomy" id="1432052"/>
    <lineage>
        <taxon>Bacteria</taxon>
        <taxon>Bacillati</taxon>
        <taxon>Bacillota</taxon>
        <taxon>Clostridia</taxon>
        <taxon>Lachnospirales</taxon>
        <taxon>Lachnospiraceae</taxon>
        <taxon>Eisenbergiella</taxon>
    </lineage>
</organism>
<protein>
    <recommendedName>
        <fullName evidence="3">Carboxylic ester hydrolase</fullName>
        <ecNumber evidence="3">3.1.1.-</ecNumber>
    </recommendedName>
</protein>
<comment type="caution">
    <text evidence="5">The sequence shown here is derived from an EMBL/GenBank/DDBJ whole genome shotgun (WGS) entry which is preliminary data.</text>
</comment>
<dbReference type="InterPro" id="IPR019826">
    <property type="entry name" value="Carboxylesterase_B_AS"/>
</dbReference>
<dbReference type="PANTHER" id="PTHR11559">
    <property type="entry name" value="CARBOXYLESTERASE"/>
    <property type="match status" value="1"/>
</dbReference>
<dbReference type="PATRIC" id="fig|1432052.3.peg.2682"/>
<dbReference type="Proteomes" id="UP000095003">
    <property type="component" value="Unassembled WGS sequence"/>
</dbReference>
<feature type="domain" description="Carboxylesterase type B" evidence="4">
    <location>
        <begin position="9"/>
        <end position="491"/>
    </location>
</feature>
<evidence type="ECO:0000256" key="3">
    <source>
        <dbReference type="RuleBase" id="RU361235"/>
    </source>
</evidence>
<proteinExistence type="inferred from homology"/>
<evidence type="ECO:0000313" key="5">
    <source>
        <dbReference type="EMBL" id="ODM11817.1"/>
    </source>
</evidence>
<dbReference type="ESTHER" id="9firm-a0a174rta1">
    <property type="family name" value="Carb_B_Bacteria"/>
</dbReference>
<dbReference type="EC" id="3.1.1.-" evidence="3"/>
<evidence type="ECO:0000259" key="4">
    <source>
        <dbReference type="Pfam" id="PF00135"/>
    </source>
</evidence>
<dbReference type="Pfam" id="PF00135">
    <property type="entry name" value="COesterase"/>
    <property type="match status" value="1"/>
</dbReference>
<comment type="similarity">
    <text evidence="1 3">Belongs to the type-B carboxylesterase/lipase family.</text>
</comment>